<reference evidence="2" key="2">
    <citation type="submission" date="2020-09" db="EMBL/GenBank/DDBJ databases">
        <authorList>
            <person name="Wu Z."/>
        </authorList>
    </citation>
    <scope>NUCLEOTIDE SEQUENCE</scope>
    <source>
        <strain evidence="2">SC17</strain>
    </source>
</reference>
<evidence type="ECO:0000256" key="1">
    <source>
        <dbReference type="SAM" id="Phobius"/>
    </source>
</evidence>
<keyword evidence="1" id="KW-0812">Transmembrane</keyword>
<proteinExistence type="predicted"/>
<feature type="transmembrane region" description="Helical" evidence="1">
    <location>
        <begin position="60"/>
        <end position="79"/>
    </location>
</feature>
<comment type="caution">
    <text evidence="2">The sequence shown here is derived from an EMBL/GenBank/DDBJ whole genome shotgun (WGS) entry which is preliminary data.</text>
</comment>
<feature type="transmembrane region" description="Helical" evidence="1">
    <location>
        <begin position="85"/>
        <end position="104"/>
    </location>
</feature>
<keyword evidence="1" id="KW-0472">Membrane</keyword>
<evidence type="ECO:0000313" key="2">
    <source>
        <dbReference type="EMBL" id="MBD0835953.1"/>
    </source>
</evidence>
<reference evidence="2" key="1">
    <citation type="journal article" date="2013" name="Int. J. Syst. Evol. Microbiol.">
        <title>Aestuariibaculum suncheonense gen. nov., sp. nov., a marine bacterium of the family Flavobacteriaceae isolated from a tidal flat and emended descriptions of the genera Gaetbulibacter and Tamlana.</title>
        <authorList>
            <person name="Jeong S.H."/>
            <person name="Park M.S."/>
            <person name="Jin H.M."/>
            <person name="Lee K."/>
            <person name="Park W."/>
            <person name="Jeon C.O."/>
        </authorList>
    </citation>
    <scope>NUCLEOTIDE SEQUENCE</scope>
    <source>
        <strain evidence="2">SC17</strain>
    </source>
</reference>
<feature type="transmembrane region" description="Helical" evidence="1">
    <location>
        <begin position="116"/>
        <end position="138"/>
    </location>
</feature>
<dbReference type="EMBL" id="JACVXC010000003">
    <property type="protein sequence ID" value="MBD0835953.1"/>
    <property type="molecule type" value="Genomic_DNA"/>
</dbReference>
<name>A0A8J6QFW3_9FLAO</name>
<feature type="transmembrane region" description="Helical" evidence="1">
    <location>
        <begin position="180"/>
        <end position="200"/>
    </location>
</feature>
<protein>
    <recommendedName>
        <fullName evidence="4">YhhN-like protein</fullName>
    </recommendedName>
</protein>
<dbReference type="AlphaFoldDB" id="A0A8J6QFW3"/>
<organism evidence="2 3">
    <name type="scientific">Aestuariibaculum suncheonense</name>
    <dbReference type="NCBI Taxonomy" id="1028745"/>
    <lineage>
        <taxon>Bacteria</taxon>
        <taxon>Pseudomonadati</taxon>
        <taxon>Bacteroidota</taxon>
        <taxon>Flavobacteriia</taxon>
        <taxon>Flavobacteriales</taxon>
        <taxon>Flavobacteriaceae</taxon>
    </lineage>
</organism>
<feature type="transmembrane region" description="Helical" evidence="1">
    <location>
        <begin position="35"/>
        <end position="53"/>
    </location>
</feature>
<sequence>MKNWIANISDKVFVLALSLLIAVSFIAVMTSSTSLMTYSLLLFIPLFLILYFSKYKYLTFSFIAFLLFSFLGDASCLFFEDDALIKASSVFYFLGFMYLLIMVLPKFKLSEVQSLVGGYLIGVFSIVLFFLFQIYQVLQDLVNSIIELQLFGAKSLSLVLLGFISFGVYLNTQTKKSGQFLIATVSLSFSVALNYVSLYYVHHLEFVVIERLLYATALYFLFKYTTTNEEDVSLGSAFNRNNVLV</sequence>
<feature type="transmembrane region" description="Helical" evidence="1">
    <location>
        <begin position="12"/>
        <end position="29"/>
    </location>
</feature>
<dbReference type="Proteomes" id="UP000602057">
    <property type="component" value="Unassembled WGS sequence"/>
</dbReference>
<gene>
    <name evidence="2" type="ORF">ICJ84_10930</name>
</gene>
<accession>A0A8J6QFW3</accession>
<evidence type="ECO:0000313" key="3">
    <source>
        <dbReference type="Proteomes" id="UP000602057"/>
    </source>
</evidence>
<evidence type="ECO:0008006" key="4">
    <source>
        <dbReference type="Google" id="ProtNLM"/>
    </source>
</evidence>
<feature type="transmembrane region" description="Helical" evidence="1">
    <location>
        <begin position="150"/>
        <end position="168"/>
    </location>
</feature>
<dbReference type="RefSeq" id="WP_188216437.1">
    <property type="nucleotide sequence ID" value="NZ_BAABGH010000011.1"/>
</dbReference>
<keyword evidence="3" id="KW-1185">Reference proteome</keyword>
<keyword evidence="1" id="KW-1133">Transmembrane helix</keyword>